<reference evidence="6" key="1">
    <citation type="submission" date="2012-12" db="EMBL/GenBank/DDBJ databases">
        <authorList>
            <person name="Hellsten U."/>
            <person name="Grimwood J."/>
            <person name="Chapman J.A."/>
            <person name="Shapiro H."/>
            <person name="Aerts A."/>
            <person name="Otillar R.P."/>
            <person name="Terry A.Y."/>
            <person name="Boore J.L."/>
            <person name="Simakov O."/>
            <person name="Marletaz F."/>
            <person name="Cho S.-J."/>
            <person name="Edsinger-Gonzales E."/>
            <person name="Havlak P."/>
            <person name="Kuo D.-H."/>
            <person name="Larsson T."/>
            <person name="Lv J."/>
            <person name="Arendt D."/>
            <person name="Savage R."/>
            <person name="Osoegawa K."/>
            <person name="de Jong P."/>
            <person name="Lindberg D.R."/>
            <person name="Seaver E.C."/>
            <person name="Weisblat D.A."/>
            <person name="Putnam N.H."/>
            <person name="Grigoriev I.V."/>
            <person name="Rokhsar D.S."/>
        </authorList>
    </citation>
    <scope>NUCLEOTIDE SEQUENCE</scope>
</reference>
<dbReference type="EMBL" id="KB097495">
    <property type="protein sequence ID" value="ESN96023.1"/>
    <property type="molecule type" value="Genomic_DNA"/>
</dbReference>
<dbReference type="STRING" id="6412.T1ETL7"/>
<dbReference type="InterPro" id="IPR000159">
    <property type="entry name" value="RA_dom"/>
</dbReference>
<dbReference type="Gene3D" id="3.10.20.90">
    <property type="entry name" value="Phosphatidylinositol 3-kinase Catalytic Subunit, Chain A, domain 1"/>
    <property type="match status" value="1"/>
</dbReference>
<sequence>MELKVFTEDGISRVISGVTDQTTCRDVMVAVAQATGSQGTYSMLLLWGNIAKTLLPNDKPMDIVKNFAESSTNTRFLIKLNNSRSSNNNNLKVSVANKLKQVTDNKKTAVLNIDKPIRQKQHRLKKAHTFNAPFSTKTNFFSKYEDSQHQKMMCDNLKNIDQSNAKPLNEPDINNTAETIGPSNRDNFSELYSKIDKKKSAPVPKPRTTVTRNLPIPMNIPPQGPASEETNFQLLSTDGKKNLKKSDLFAFKPLPLKNNLSNKNLPVSKNLAMLQENNIEHSGSSKYKKSKCSNTDALKKKLNDKMLDLQQQQQEIQLLNKGSNLIFVLKFNRIHFQLKIIVHFSLEIVDITEASNDVHGDNREIEKEQALEQKLDADIQRLDRDGWKEKLEEESEKVRVLKEHDDEINSSLLMISNEILKTNLAIEALHKEIKSEEELCEVIQQETMVKMKQDGDGQIEELKSELERMTNDLSRHNKLINEQLVEISQKQSQINS</sequence>
<dbReference type="CTD" id="20199917"/>
<dbReference type="InterPro" id="IPR029071">
    <property type="entry name" value="Ubiquitin-like_domsf"/>
</dbReference>
<dbReference type="OrthoDB" id="10051571at2759"/>
<feature type="coiled-coil region" evidence="1">
    <location>
        <begin position="365"/>
        <end position="486"/>
    </location>
</feature>
<organism evidence="5 6">
    <name type="scientific">Helobdella robusta</name>
    <name type="common">Californian leech</name>
    <dbReference type="NCBI Taxonomy" id="6412"/>
    <lineage>
        <taxon>Eukaryota</taxon>
        <taxon>Metazoa</taxon>
        <taxon>Spiralia</taxon>
        <taxon>Lophotrochozoa</taxon>
        <taxon>Annelida</taxon>
        <taxon>Clitellata</taxon>
        <taxon>Hirudinea</taxon>
        <taxon>Rhynchobdellida</taxon>
        <taxon>Glossiphoniidae</taxon>
        <taxon>Helobdella</taxon>
    </lineage>
</organism>
<dbReference type="AlphaFoldDB" id="T1ETL7"/>
<dbReference type="GO" id="GO:0007165">
    <property type="term" value="P:signal transduction"/>
    <property type="evidence" value="ECO:0007669"/>
    <property type="project" value="InterPro"/>
</dbReference>
<dbReference type="Pfam" id="PF00788">
    <property type="entry name" value="RA"/>
    <property type="match status" value="1"/>
</dbReference>
<keyword evidence="1" id="KW-0175">Coiled coil</keyword>
<dbReference type="SUPFAM" id="SSF54236">
    <property type="entry name" value="Ubiquitin-like"/>
    <property type="match status" value="1"/>
</dbReference>
<dbReference type="KEGG" id="hro:HELRODRAFT_163049"/>
<evidence type="ECO:0000313" key="5">
    <source>
        <dbReference type="EnsemblMetazoa" id="HelroP163049"/>
    </source>
</evidence>
<evidence type="ECO:0000256" key="2">
    <source>
        <dbReference type="SAM" id="MobiDB-lite"/>
    </source>
</evidence>
<name>T1ETL7_HELRO</name>
<dbReference type="InterPro" id="IPR033593">
    <property type="entry name" value="N-RASSF"/>
</dbReference>
<dbReference type="InParanoid" id="T1ETL7"/>
<dbReference type="PANTHER" id="PTHR15286">
    <property type="entry name" value="RAS-ASSOCIATING DOMAIN CONTAINING PROTEIN"/>
    <property type="match status" value="1"/>
</dbReference>
<dbReference type="PANTHER" id="PTHR15286:SF6">
    <property type="entry name" value="GH01133P"/>
    <property type="match status" value="1"/>
</dbReference>
<feature type="region of interest" description="Disordered" evidence="2">
    <location>
        <begin position="197"/>
        <end position="226"/>
    </location>
</feature>
<dbReference type="eggNOG" id="KOG1574">
    <property type="taxonomic scope" value="Eukaryota"/>
</dbReference>
<dbReference type="CDD" id="cd16123">
    <property type="entry name" value="RA_RASSF7_like"/>
    <property type="match status" value="1"/>
</dbReference>
<dbReference type="EnsemblMetazoa" id="HelroT163049">
    <property type="protein sequence ID" value="HelroP163049"/>
    <property type="gene ID" value="HelroG163049"/>
</dbReference>
<evidence type="ECO:0000256" key="1">
    <source>
        <dbReference type="SAM" id="Coils"/>
    </source>
</evidence>
<keyword evidence="6" id="KW-1185">Reference proteome</keyword>
<dbReference type="EMBL" id="AMQM01001283">
    <property type="status" value="NOT_ANNOTATED_CDS"/>
    <property type="molecule type" value="Genomic_DNA"/>
</dbReference>
<dbReference type="PROSITE" id="PS50200">
    <property type="entry name" value="RA"/>
    <property type="match status" value="1"/>
</dbReference>
<evidence type="ECO:0000259" key="3">
    <source>
        <dbReference type="PROSITE" id="PS50200"/>
    </source>
</evidence>
<dbReference type="Proteomes" id="UP000015101">
    <property type="component" value="Unassembled WGS sequence"/>
</dbReference>
<dbReference type="HOGENOM" id="CLU_550173_0_0_1"/>
<gene>
    <name evidence="5" type="primary">20199917</name>
    <name evidence="4" type="ORF">HELRODRAFT_163049</name>
</gene>
<dbReference type="GeneID" id="20199917"/>
<accession>T1ETL7</accession>
<reference evidence="4 6" key="2">
    <citation type="journal article" date="2013" name="Nature">
        <title>Insights into bilaterian evolution from three spiralian genomes.</title>
        <authorList>
            <person name="Simakov O."/>
            <person name="Marletaz F."/>
            <person name="Cho S.J."/>
            <person name="Edsinger-Gonzales E."/>
            <person name="Havlak P."/>
            <person name="Hellsten U."/>
            <person name="Kuo D.H."/>
            <person name="Larsson T."/>
            <person name="Lv J."/>
            <person name="Arendt D."/>
            <person name="Savage R."/>
            <person name="Osoegawa K."/>
            <person name="de Jong P."/>
            <person name="Grimwood J."/>
            <person name="Chapman J.A."/>
            <person name="Shapiro H."/>
            <person name="Aerts A."/>
            <person name="Otillar R.P."/>
            <person name="Terry A.Y."/>
            <person name="Boore J.L."/>
            <person name="Grigoriev I.V."/>
            <person name="Lindberg D.R."/>
            <person name="Seaver E.C."/>
            <person name="Weisblat D.A."/>
            <person name="Putnam N.H."/>
            <person name="Rokhsar D.S."/>
        </authorList>
    </citation>
    <scope>NUCLEOTIDE SEQUENCE</scope>
</reference>
<dbReference type="RefSeq" id="XP_009025287.1">
    <property type="nucleotide sequence ID" value="XM_009027039.1"/>
</dbReference>
<feature type="domain" description="Ras-associating" evidence="3">
    <location>
        <begin position="1"/>
        <end position="83"/>
    </location>
</feature>
<evidence type="ECO:0000313" key="6">
    <source>
        <dbReference type="Proteomes" id="UP000015101"/>
    </source>
</evidence>
<evidence type="ECO:0000313" key="4">
    <source>
        <dbReference type="EMBL" id="ESN96023.1"/>
    </source>
</evidence>
<reference evidence="5" key="3">
    <citation type="submission" date="2015-06" db="UniProtKB">
        <authorList>
            <consortium name="EnsemblMetazoa"/>
        </authorList>
    </citation>
    <scope>IDENTIFICATION</scope>
</reference>
<protein>
    <recommendedName>
        <fullName evidence="3">Ras-associating domain-containing protein</fullName>
    </recommendedName>
</protein>
<proteinExistence type="predicted"/>